<comment type="caution">
    <text evidence="1">The sequence shown here is derived from an EMBL/GenBank/DDBJ whole genome shotgun (WGS) entry which is preliminary data.</text>
</comment>
<reference evidence="1" key="1">
    <citation type="submission" date="2020-03" db="EMBL/GenBank/DDBJ databases">
        <authorList>
            <person name="Weist P."/>
        </authorList>
    </citation>
    <scope>NUCLEOTIDE SEQUENCE</scope>
</reference>
<sequence>MSRPHGAGSRGGSSLFPVTSASSRLLSSRSLAGLTLSPGARRELLALLRGVCRLLPRAEEEGLSVRDHGRSLTLDLLFS</sequence>
<evidence type="ECO:0000313" key="1">
    <source>
        <dbReference type="EMBL" id="CAB1457192.1"/>
    </source>
</evidence>
<proteinExistence type="predicted"/>
<dbReference type="Proteomes" id="UP001153269">
    <property type="component" value="Unassembled WGS sequence"/>
</dbReference>
<evidence type="ECO:0000313" key="2">
    <source>
        <dbReference type="Proteomes" id="UP001153269"/>
    </source>
</evidence>
<dbReference type="AlphaFoldDB" id="A0A9N7VQ65"/>
<protein>
    <submittedName>
        <fullName evidence="1">Uncharacterized protein</fullName>
    </submittedName>
</protein>
<keyword evidence="2" id="KW-1185">Reference proteome</keyword>
<gene>
    <name evidence="1" type="ORF">PLEPLA_LOCUS44996</name>
</gene>
<accession>A0A9N7VQ65</accession>
<dbReference type="EMBL" id="CADEAL010004329">
    <property type="protein sequence ID" value="CAB1457192.1"/>
    <property type="molecule type" value="Genomic_DNA"/>
</dbReference>
<organism evidence="1 2">
    <name type="scientific">Pleuronectes platessa</name>
    <name type="common">European plaice</name>
    <dbReference type="NCBI Taxonomy" id="8262"/>
    <lineage>
        <taxon>Eukaryota</taxon>
        <taxon>Metazoa</taxon>
        <taxon>Chordata</taxon>
        <taxon>Craniata</taxon>
        <taxon>Vertebrata</taxon>
        <taxon>Euteleostomi</taxon>
        <taxon>Actinopterygii</taxon>
        <taxon>Neopterygii</taxon>
        <taxon>Teleostei</taxon>
        <taxon>Neoteleostei</taxon>
        <taxon>Acanthomorphata</taxon>
        <taxon>Carangaria</taxon>
        <taxon>Pleuronectiformes</taxon>
        <taxon>Pleuronectoidei</taxon>
        <taxon>Pleuronectidae</taxon>
        <taxon>Pleuronectes</taxon>
    </lineage>
</organism>
<name>A0A9N7VQ65_PLEPL</name>